<dbReference type="EMBL" id="JAVYJV010000017">
    <property type="protein sequence ID" value="KAK4349495.1"/>
    <property type="molecule type" value="Genomic_DNA"/>
</dbReference>
<organism evidence="1 2">
    <name type="scientific">Anisodus tanguticus</name>
    <dbReference type="NCBI Taxonomy" id="243964"/>
    <lineage>
        <taxon>Eukaryota</taxon>
        <taxon>Viridiplantae</taxon>
        <taxon>Streptophyta</taxon>
        <taxon>Embryophyta</taxon>
        <taxon>Tracheophyta</taxon>
        <taxon>Spermatophyta</taxon>
        <taxon>Magnoliopsida</taxon>
        <taxon>eudicotyledons</taxon>
        <taxon>Gunneridae</taxon>
        <taxon>Pentapetalae</taxon>
        <taxon>asterids</taxon>
        <taxon>lamiids</taxon>
        <taxon>Solanales</taxon>
        <taxon>Solanaceae</taxon>
        <taxon>Solanoideae</taxon>
        <taxon>Hyoscyameae</taxon>
        <taxon>Anisodus</taxon>
    </lineage>
</organism>
<gene>
    <name evidence="1" type="ORF">RND71_032250</name>
</gene>
<accession>A0AAE1V6K3</accession>
<evidence type="ECO:0000313" key="2">
    <source>
        <dbReference type="Proteomes" id="UP001291623"/>
    </source>
</evidence>
<sequence length="124" mass="14040">MLALGLENELGIIARSSFALDLRHLMMFLGSYLVKRFQKKHQSALEEKQGCKHGGNNAVRANQLEGEIDKSYLNSGMKEQATKNDDHLTPAERKYLEQWEKLDIKRLAKEASSLVNLIPKAGSW</sequence>
<comment type="caution">
    <text evidence="1">The sequence shown here is derived from an EMBL/GenBank/DDBJ whole genome shotgun (WGS) entry which is preliminary data.</text>
</comment>
<dbReference type="AlphaFoldDB" id="A0AAE1V6K3"/>
<reference evidence="1" key="1">
    <citation type="submission" date="2023-12" db="EMBL/GenBank/DDBJ databases">
        <title>Genome assembly of Anisodus tanguticus.</title>
        <authorList>
            <person name="Wang Y.-J."/>
        </authorList>
    </citation>
    <scope>NUCLEOTIDE SEQUENCE</scope>
    <source>
        <strain evidence="1">KB-2021</strain>
        <tissue evidence="1">Leaf</tissue>
    </source>
</reference>
<evidence type="ECO:0000313" key="1">
    <source>
        <dbReference type="EMBL" id="KAK4349495.1"/>
    </source>
</evidence>
<keyword evidence="2" id="KW-1185">Reference proteome</keyword>
<name>A0AAE1V6K3_9SOLA</name>
<proteinExistence type="predicted"/>
<protein>
    <submittedName>
        <fullName evidence="1">Uncharacterized protein</fullName>
    </submittedName>
</protein>
<dbReference type="Proteomes" id="UP001291623">
    <property type="component" value="Unassembled WGS sequence"/>
</dbReference>